<comment type="caution">
    <text evidence="1">The sequence shown here is derived from an EMBL/GenBank/DDBJ whole genome shotgun (WGS) entry which is preliminary data.</text>
</comment>
<evidence type="ECO:0000313" key="1">
    <source>
        <dbReference type="EMBL" id="OFJ47659.1"/>
    </source>
</evidence>
<gene>
    <name evidence="1" type="ORF">BA896_000180</name>
</gene>
<evidence type="ECO:0000313" key="2">
    <source>
        <dbReference type="Proteomes" id="UP000092634"/>
    </source>
</evidence>
<dbReference type="AlphaFoldDB" id="A0A1E8PPV2"/>
<dbReference type="InterPro" id="IPR014918">
    <property type="entry name" value="Phage_tail_3"/>
</dbReference>
<sequence length="213" mass="21983">MSISLPNGATLKLATVYGAAISITAASNANPAVLTAAAHGLTNGDLVEVTSGWSRINNRIFRVSLSAAGTFALEGVDSSNTTAYTPGGGVGSVRKITTLTQITQILETTSSGGEMGFTEVSLLENDFSTQLPTQASAQSIAISIADDPTLAGFIALKAATETRSPRALVVTLPNNSVILYSGIFSLDETPSLTKNSIMAVKSTVSLQGRPVRY</sequence>
<dbReference type="InterPro" id="IPR042302">
    <property type="entry name" value="E1_FCCH_sf"/>
</dbReference>
<organism evidence="1 2">
    <name type="scientific">Janthinobacterium lividum</name>
    <dbReference type="NCBI Taxonomy" id="29581"/>
    <lineage>
        <taxon>Bacteria</taxon>
        <taxon>Pseudomonadati</taxon>
        <taxon>Pseudomonadota</taxon>
        <taxon>Betaproteobacteria</taxon>
        <taxon>Burkholderiales</taxon>
        <taxon>Oxalobacteraceae</taxon>
        <taxon>Janthinobacterium</taxon>
    </lineage>
</organism>
<dbReference type="EMBL" id="MAQB02000001">
    <property type="protein sequence ID" value="OFJ47659.1"/>
    <property type="molecule type" value="Genomic_DNA"/>
</dbReference>
<dbReference type="Gene3D" id="2.40.30.180">
    <property type="entry name" value="Ubiquitin-activating enzyme E1, FCCH domain"/>
    <property type="match status" value="1"/>
</dbReference>
<dbReference type="Pfam" id="PF08813">
    <property type="entry name" value="Phage_tail_3"/>
    <property type="match status" value="1"/>
</dbReference>
<name>A0A1E8PPV2_9BURK</name>
<dbReference type="Proteomes" id="UP000092634">
    <property type="component" value="Unassembled WGS sequence"/>
</dbReference>
<proteinExistence type="predicted"/>
<accession>A0A1E8PPV2</accession>
<reference evidence="1 2" key="1">
    <citation type="submission" date="2016-10" db="EMBL/GenBank/DDBJ databases">
        <title>Updated version of Genome Assembly of Janthinobacterium lividum ERGS5:01.</title>
        <authorList>
            <person name="Kumar R."/>
            <person name="Acharya V."/>
            <person name="Singh D."/>
        </authorList>
    </citation>
    <scope>NUCLEOTIDE SEQUENCE [LARGE SCALE GENOMIC DNA]</scope>
    <source>
        <strain evidence="1 2">ERGS5:01</strain>
    </source>
</reference>
<protein>
    <submittedName>
        <fullName evidence="1">Phage tail protein</fullName>
    </submittedName>
</protein>